<comment type="caution">
    <text evidence="2">The sequence shown here is derived from an EMBL/GenBank/DDBJ whole genome shotgun (WGS) entry which is preliminary data.</text>
</comment>
<dbReference type="CDD" id="cd01029">
    <property type="entry name" value="TOPRIM_primases"/>
    <property type="match status" value="1"/>
</dbReference>
<evidence type="ECO:0000313" key="2">
    <source>
        <dbReference type="EMBL" id="KAB0476546.1"/>
    </source>
</evidence>
<evidence type="ECO:0000256" key="1">
    <source>
        <dbReference type="SAM" id="MobiDB-lite"/>
    </source>
</evidence>
<protein>
    <recommendedName>
        <fullName evidence="4">Toprim domain-containing protein</fullName>
    </recommendedName>
</protein>
<evidence type="ECO:0008006" key="4">
    <source>
        <dbReference type="Google" id="ProtNLM"/>
    </source>
</evidence>
<sequence length="1405" mass="161535">MDNQKNKPSITRYYEQEFGSNPEMLLNDAASDVCGWARIYDIDLDKIFSKIRLVEQGSEDKFTKYESYAEMNSALPPHLKSKAALISHVRTTSNGGIRYPYLALLIKGSIEAIWNGYEYLMDRFEQAHRFDLSNEQKQQIDIQREEKKKRFEEQQAKREAERAQRKADQEAKRQKDIAWLNNYRTKFDNANAEMGDGPYFSKKRIADIVMLSNVKRLSDDRVGMHTSIPFTKLEGKDRGAMVAFQRILDNPIDINGKKTGKLTTVTTEQDALKGAVHVFGDLVNGERIIVGEGYATVASGMLAKNGKAGVMAYSANNMITVVDVLRRNYPESELFVLVDNDHKTCRDGKGNAGMLAAIDILSRHHASKKVKAYVPTFEGMGKESIESSSDFNDIHCKLGLDKVSRQIGAKSSRINWDITPLERNIFKLRYVKNKDINRQIKRCVWSGMNLVPMRLGFNEFFDMMATEIKRLQSRRSNFKIAPAMKFLNNTMHRIDAAHTARAMAFRSFSNRIKNPETRPSHINYIEFKQWQVNAEIINYIRGCTGPVVLRAGMGSRKSSAALRQLMRESERGLLTAHRQTLTHDLYRTMADEKDYDLLGQDKDMLHYQDQGITEIAPYAKKLVCCVNSIIKGIFRPLVTDHEFFGMDEATQTLRSVLTGNAMAYPVDVYNMMKTSIAATTGTVLLCDADANDHLITLLERANEKREELGLPAWPQINVIDLPVNVEVELENQQRSKIRVDYTDPNSTFLQIQQAIRNGEKILLATDSTRYAEQVREFVTQFNKEEAQKKNPRKVLYVSQDTKPEQAVKDFQDNPEVKAKHYEALIYSPAISSGVSINVRHFTRHFGVFYGEIVPSDAIQMLRRDRKATQFTLGLGAMNHNRETDLMRMIRGFVEVSKDAKCTMNFDDGTFNLGTHDTEFNRARMELMVEENRARADFANQILRILKEDGYEVHRMATDELDIELGKAERKAMTEYIEYRKFKLHMDVPTPTDDRRDTLLEQNSLSEAERAELNRWDMEHYLCEEVNANVYDFWLDGGLKKAKLFELLRMTQEQTEKIDELESRTEFTFKVQQPHEQYPQTFNYKSNSEDEALHALHRQFAGIRIDNIEQEGNGVMKCTVKVKGKEVERKVVASDKQEATEWLYKEYFEAEILSKTQTPVVEISKRQYAGINRKKLVQYLIDCGIDPETGEGEANQDAMKAAMNRLITTEGDRDVFNNICTLWGGRLDKYGKKRPTDLFKLVSEQLGLEADNRRLPRSEGRGVVWFIDPHSWTKMDNRNEKRKAAHVTSYELESLENTSLQVIHDMNNISIYNETNVDHNDHVENATINTRTPWNQLLNTATKLVGVPIEWAKGLLNEEEQAIFTSGKMKLRHLCMVLRDQYMMDKGYELTSGEYQRLKNWEPVGC</sequence>
<dbReference type="EMBL" id="VZPX01000047">
    <property type="protein sequence ID" value="KAB0476546.1"/>
    <property type="molecule type" value="Genomic_DNA"/>
</dbReference>
<name>A0A7V7TFK4_9VIBR</name>
<accession>A0A7V7TFK4</accession>
<dbReference type="InterPro" id="IPR049996">
    <property type="entry name" value="Slr7037-like"/>
</dbReference>
<dbReference type="InterPro" id="IPR034154">
    <property type="entry name" value="TOPRIM_DnaG/twinkle"/>
</dbReference>
<reference evidence="2 3" key="1">
    <citation type="submission" date="2019-09" db="EMBL/GenBank/DDBJ databases">
        <title>Draft genome sequences of 48 bacterial type strains from the CCUG.</title>
        <authorList>
            <person name="Tunovic T."/>
            <person name="Pineiro-Iglesias B."/>
            <person name="Unosson C."/>
            <person name="Inganas E."/>
            <person name="Ohlen M."/>
            <person name="Cardew S."/>
            <person name="Jensie-Markopoulos S."/>
            <person name="Salva-Serra F."/>
            <person name="Jaen-Luchoro D."/>
            <person name="Karlsson R."/>
            <person name="Svensson-Stadler L."/>
            <person name="Chun J."/>
            <person name="Moore E."/>
        </authorList>
    </citation>
    <scope>NUCLEOTIDE SEQUENCE [LARGE SCALE GENOMIC DNA]</scope>
    <source>
        <strain evidence="2 3">CCUG 48643</strain>
    </source>
</reference>
<feature type="region of interest" description="Disordered" evidence="1">
    <location>
        <begin position="145"/>
        <end position="173"/>
    </location>
</feature>
<evidence type="ECO:0000313" key="3">
    <source>
        <dbReference type="Proteomes" id="UP000423756"/>
    </source>
</evidence>
<dbReference type="NCBIfam" id="NF042913">
    <property type="entry name" value="CyRepA1"/>
    <property type="match status" value="1"/>
</dbReference>
<proteinExistence type="predicted"/>
<organism evidence="2 3">
    <name type="scientific">Vibrio chagasii</name>
    <dbReference type="NCBI Taxonomy" id="170679"/>
    <lineage>
        <taxon>Bacteria</taxon>
        <taxon>Pseudomonadati</taxon>
        <taxon>Pseudomonadota</taxon>
        <taxon>Gammaproteobacteria</taxon>
        <taxon>Vibrionales</taxon>
        <taxon>Vibrionaceae</taxon>
        <taxon>Vibrio</taxon>
    </lineage>
</organism>
<dbReference type="RefSeq" id="WP_150897846.1">
    <property type="nucleotide sequence ID" value="NZ_AP025468.1"/>
</dbReference>
<dbReference type="GeneID" id="77344857"/>
<dbReference type="Proteomes" id="UP000423756">
    <property type="component" value="Unassembled WGS sequence"/>
</dbReference>
<gene>
    <name evidence="2" type="ORF">F7Q91_19085</name>
</gene>